<evidence type="ECO:0000256" key="3">
    <source>
        <dbReference type="ARBA" id="ARBA00023125"/>
    </source>
</evidence>
<keyword evidence="2" id="KW-0805">Transcription regulation</keyword>
<dbReference type="PANTHER" id="PTHR30419">
    <property type="entry name" value="HTH-TYPE TRANSCRIPTIONAL REGULATOR YBHD"/>
    <property type="match status" value="1"/>
</dbReference>
<dbReference type="InterPro" id="IPR036390">
    <property type="entry name" value="WH_DNA-bd_sf"/>
</dbReference>
<dbReference type="STRING" id="1155777.BANAU_3312"/>
<evidence type="ECO:0000313" key="6">
    <source>
        <dbReference type="Proteomes" id="UP000587477"/>
    </source>
</evidence>
<dbReference type="GO" id="GO:0005829">
    <property type="term" value="C:cytosol"/>
    <property type="evidence" value="ECO:0007669"/>
    <property type="project" value="TreeGrafter"/>
</dbReference>
<dbReference type="SUPFAM" id="SSF53850">
    <property type="entry name" value="Periplasmic binding protein-like II"/>
    <property type="match status" value="1"/>
</dbReference>
<sequence length="297" mass="32478">MTITQLRVFVQIAETGSFTKAGQALNMTQPAVSHAISALESELGIKLIIRERRNGVRLTDTGGKILVHIREVLKGIEKAEQLAAAERGLEQGTIHIGTFPAASAYFIPKLISVFKKRYPKLELVLHEGTADEVKEWLQSRMIDAGILLFPTEDMDSFLLKKDKMAAVMHKDHPLAARSTVTIKDLDGEPMVVCEGGYTSPFAGLFKQAGAELCAAFTVFNVSTSINMVREGLGMAILSDMSMAGNPLPEEVVIKEFTPDVFREVQLAVPSMKDASLAAKLFIDVAEELFIRKKTAAD</sequence>
<dbReference type="Proteomes" id="UP000587477">
    <property type="component" value="Chromosome"/>
</dbReference>
<evidence type="ECO:0000256" key="2">
    <source>
        <dbReference type="ARBA" id="ARBA00023015"/>
    </source>
</evidence>
<dbReference type="GO" id="GO:0003700">
    <property type="term" value="F:DNA-binding transcription factor activity"/>
    <property type="evidence" value="ECO:0007669"/>
    <property type="project" value="InterPro"/>
</dbReference>
<accession>A0A2D3DSQ9</accession>
<dbReference type="InterPro" id="IPR000847">
    <property type="entry name" value="LysR_HTH_N"/>
</dbReference>
<organism evidence="5 6">
    <name type="scientific">Bacillus velezensis</name>
    <dbReference type="NCBI Taxonomy" id="492670"/>
    <lineage>
        <taxon>Bacteria</taxon>
        <taxon>Bacillati</taxon>
        <taxon>Bacillota</taxon>
        <taxon>Bacilli</taxon>
        <taxon>Bacillales</taxon>
        <taxon>Bacillaceae</taxon>
        <taxon>Bacillus</taxon>
        <taxon>Bacillus amyloliquefaciens group</taxon>
    </lineage>
</organism>
<dbReference type="PANTHER" id="PTHR30419:SF24">
    <property type="entry name" value="HTH-TYPE TRANSCRIPTIONAL REGULATOR CZCR"/>
    <property type="match status" value="1"/>
</dbReference>
<dbReference type="GO" id="GO:0003677">
    <property type="term" value="F:DNA binding"/>
    <property type="evidence" value="ECO:0007669"/>
    <property type="project" value="UniProtKB-KW"/>
</dbReference>
<dbReference type="Gene3D" id="3.40.190.290">
    <property type="match status" value="1"/>
</dbReference>
<dbReference type="SUPFAM" id="SSF46785">
    <property type="entry name" value="Winged helix' DNA-binding domain"/>
    <property type="match status" value="1"/>
</dbReference>
<dbReference type="InterPro" id="IPR005119">
    <property type="entry name" value="LysR_subst-bd"/>
</dbReference>
<dbReference type="Pfam" id="PF03466">
    <property type="entry name" value="LysR_substrate"/>
    <property type="match status" value="1"/>
</dbReference>
<dbReference type="EMBL" id="CP063687">
    <property type="protein sequence ID" value="QOY27370.1"/>
    <property type="molecule type" value="Genomic_DNA"/>
</dbReference>
<proteinExistence type="inferred from homology"/>
<dbReference type="Pfam" id="PF00126">
    <property type="entry name" value="HTH_1"/>
    <property type="match status" value="1"/>
</dbReference>
<keyword evidence="3" id="KW-0238">DNA-binding</keyword>
<dbReference type="PRINTS" id="PR00039">
    <property type="entry name" value="HTHLYSR"/>
</dbReference>
<dbReference type="FunFam" id="1.10.10.10:FF:000455">
    <property type="entry name" value="LysR family transcriptional regulator"/>
    <property type="match status" value="1"/>
</dbReference>
<comment type="similarity">
    <text evidence="1">Belongs to the LysR transcriptional regulatory family.</text>
</comment>
<dbReference type="CDD" id="cd05466">
    <property type="entry name" value="PBP2_LTTR_substrate"/>
    <property type="match status" value="1"/>
</dbReference>
<protein>
    <submittedName>
        <fullName evidence="5">Hydrogen peroxide-inducible genes activator</fullName>
    </submittedName>
</protein>
<dbReference type="AlphaFoldDB" id="A0A1D9PNM6"/>
<accession>A0A1D9PNM6</accession>
<dbReference type="Gene3D" id="1.10.10.10">
    <property type="entry name" value="Winged helix-like DNA-binding domain superfamily/Winged helix DNA-binding domain"/>
    <property type="match status" value="1"/>
</dbReference>
<evidence type="ECO:0000313" key="5">
    <source>
        <dbReference type="EMBL" id="QOY27370.1"/>
    </source>
</evidence>
<gene>
    <name evidence="5" type="primary">oxyR</name>
    <name evidence="5" type="ORF">BACVE_002382</name>
</gene>
<dbReference type="InterPro" id="IPR050950">
    <property type="entry name" value="HTH-type_LysR_regulators"/>
</dbReference>
<evidence type="ECO:0000256" key="1">
    <source>
        <dbReference type="ARBA" id="ARBA00009437"/>
    </source>
</evidence>
<dbReference type="InterPro" id="IPR036388">
    <property type="entry name" value="WH-like_DNA-bd_sf"/>
</dbReference>
<dbReference type="RefSeq" id="WP_014418914.1">
    <property type="nucleotide sequence ID" value="NZ_AP024501.1"/>
</dbReference>
<dbReference type="PROSITE" id="PS50931">
    <property type="entry name" value="HTH_LYSR"/>
    <property type="match status" value="1"/>
</dbReference>
<reference evidence="6" key="1">
    <citation type="submission" date="2020-10" db="EMBL/GenBank/DDBJ databases">
        <title>Complete genome sequence of Bacillus velezensis NST6.</title>
        <authorList>
            <person name="Choi J."/>
        </authorList>
    </citation>
    <scope>NUCLEOTIDE SEQUENCE [LARGE SCALE GENOMIC DNA]</scope>
    <source>
        <strain evidence="6">NST6</strain>
    </source>
</reference>
<keyword evidence="4" id="KW-0804">Transcription</keyword>
<name>A0A1D9PNM6_BACVE</name>
<evidence type="ECO:0000256" key="4">
    <source>
        <dbReference type="ARBA" id="ARBA00023163"/>
    </source>
</evidence>